<dbReference type="InterPro" id="IPR029058">
    <property type="entry name" value="AB_hydrolase_fold"/>
</dbReference>
<organism evidence="2 3">
    <name type="scientific">Scopulibacillus darangshiensis</name>
    <dbReference type="NCBI Taxonomy" id="442528"/>
    <lineage>
        <taxon>Bacteria</taxon>
        <taxon>Bacillati</taxon>
        <taxon>Bacillota</taxon>
        <taxon>Bacilli</taxon>
        <taxon>Bacillales</taxon>
        <taxon>Sporolactobacillaceae</taxon>
        <taxon>Scopulibacillus</taxon>
    </lineage>
</organism>
<gene>
    <name evidence="2" type="ORF">EV207_1107</name>
</gene>
<dbReference type="InterPro" id="IPR000073">
    <property type="entry name" value="AB_hydrolase_1"/>
</dbReference>
<dbReference type="PANTHER" id="PTHR43798">
    <property type="entry name" value="MONOACYLGLYCEROL LIPASE"/>
    <property type="match status" value="1"/>
</dbReference>
<dbReference type="InterPro" id="IPR050266">
    <property type="entry name" value="AB_hydrolase_sf"/>
</dbReference>
<dbReference type="Proteomes" id="UP000295416">
    <property type="component" value="Unassembled WGS sequence"/>
</dbReference>
<name>A0A4R2P429_9BACL</name>
<dbReference type="AlphaFoldDB" id="A0A4R2P429"/>
<accession>A0A4R2P429</accession>
<dbReference type="Pfam" id="PF00561">
    <property type="entry name" value="Abhydrolase_1"/>
    <property type="match status" value="1"/>
</dbReference>
<dbReference type="Gene3D" id="3.40.50.1820">
    <property type="entry name" value="alpha/beta hydrolase"/>
    <property type="match status" value="1"/>
</dbReference>
<sequence length="273" mass="31604">MPYCQVKKANIYYEEYGIGKPIIMIHGFTPDHRLMTGCMEPVFKERKGWRRIYIDLPGMGQTKDYEQINNTDEMLDAVLDLIDTLIPNQTFLIAGESYGGYLTRGIIAKHHEQVEGVVLICPMILPEKEDRTLPNHYIIEKDDDFLSHLTKEEAEDFSSMHVILNEYIWHRYQDEILSGCKIADEAFLSKIKKQYGFSFSIDEIVFEKPSVFLVGRQDASVGYKDAFAILDKFPRAMFAVLDKAGHNLQIEQPNIFHSMINEWLDRVESHGRC</sequence>
<proteinExistence type="predicted"/>
<keyword evidence="3" id="KW-1185">Reference proteome</keyword>
<dbReference type="RefSeq" id="WP_132745724.1">
    <property type="nucleotide sequence ID" value="NZ_SLXK01000010.1"/>
</dbReference>
<protein>
    <submittedName>
        <fullName evidence="2">Pimeloyl-ACP methyl ester carboxylesterase</fullName>
    </submittedName>
</protein>
<dbReference type="SUPFAM" id="SSF53474">
    <property type="entry name" value="alpha/beta-Hydrolases"/>
    <property type="match status" value="1"/>
</dbReference>
<reference evidence="2 3" key="1">
    <citation type="submission" date="2019-03" db="EMBL/GenBank/DDBJ databases">
        <title>Genomic Encyclopedia of Type Strains, Phase IV (KMG-IV): sequencing the most valuable type-strain genomes for metagenomic binning, comparative biology and taxonomic classification.</title>
        <authorList>
            <person name="Goeker M."/>
        </authorList>
    </citation>
    <scope>NUCLEOTIDE SEQUENCE [LARGE SCALE GENOMIC DNA]</scope>
    <source>
        <strain evidence="2 3">DSM 19377</strain>
    </source>
</reference>
<evidence type="ECO:0000313" key="2">
    <source>
        <dbReference type="EMBL" id="TCP29387.1"/>
    </source>
</evidence>
<dbReference type="PANTHER" id="PTHR43798:SF6">
    <property type="entry name" value="HYDROLASE, PUTATIVE (AFU_ORTHOLOGUE AFUA_4G13070)-RELATED"/>
    <property type="match status" value="1"/>
</dbReference>
<dbReference type="OrthoDB" id="6191536at2"/>
<comment type="caution">
    <text evidence="2">The sequence shown here is derived from an EMBL/GenBank/DDBJ whole genome shotgun (WGS) entry which is preliminary data.</text>
</comment>
<evidence type="ECO:0000259" key="1">
    <source>
        <dbReference type="Pfam" id="PF00561"/>
    </source>
</evidence>
<evidence type="ECO:0000313" key="3">
    <source>
        <dbReference type="Proteomes" id="UP000295416"/>
    </source>
</evidence>
<dbReference type="EMBL" id="SLXK01000010">
    <property type="protein sequence ID" value="TCP29387.1"/>
    <property type="molecule type" value="Genomic_DNA"/>
</dbReference>
<feature type="domain" description="AB hydrolase-1" evidence="1">
    <location>
        <begin position="20"/>
        <end position="253"/>
    </location>
</feature>